<feature type="coiled-coil region" evidence="1">
    <location>
        <begin position="667"/>
        <end position="694"/>
    </location>
</feature>
<evidence type="ECO:0000256" key="1">
    <source>
        <dbReference type="SAM" id="Coils"/>
    </source>
</evidence>
<name>A0ABU3LBV0_9FLAO</name>
<keyword evidence="1" id="KW-0175">Coiled coil</keyword>
<keyword evidence="2" id="KW-0732">Signal</keyword>
<reference evidence="3 4" key="1">
    <citation type="submission" date="2023-09" db="EMBL/GenBank/DDBJ databases">
        <title>Novel taxa isolated from Blanes Bay.</title>
        <authorList>
            <person name="Rey-Velasco X."/>
            <person name="Lucena T."/>
        </authorList>
    </citation>
    <scope>NUCLEOTIDE SEQUENCE [LARGE SCALE GENOMIC DNA]</scope>
    <source>
        <strain evidence="3 4">S356</strain>
    </source>
</reference>
<protein>
    <recommendedName>
        <fullName evidence="5">Trimeric autotransporter adhesin YadA-like head domain-containing protein</fullName>
    </recommendedName>
</protein>
<feature type="signal peptide" evidence="2">
    <location>
        <begin position="1"/>
        <end position="20"/>
    </location>
</feature>
<proteinExistence type="predicted"/>
<evidence type="ECO:0008006" key="5">
    <source>
        <dbReference type="Google" id="ProtNLM"/>
    </source>
</evidence>
<evidence type="ECO:0000256" key="2">
    <source>
        <dbReference type="SAM" id="SignalP"/>
    </source>
</evidence>
<sequence length="697" mass="73339">MKIKLLVVSTFMCLSFTAYTQTGNFVTLSTPSSHRGILANLSSGGNYNLGLGDNALFSLTSSDYNIAIGHSSGFSITSGGHYNTLMGYQTGYFNISGDDNTFLGFRSGYFNTTNDNTFVGKGSGFNNTTGFDNVFIGEESGVRNTTGSDNVYIGEDTGGYAPVSPNTVATTNPATGSFNTAVGNNALYNITSGYNNTTLGYRAGHDITTGNRNTFVGDNAGADISKGILNTFIGQETGRHSEFTSYNTFVGASAGWDNNRDNEDNTTNARDNTYLGYSAGYLNRLGSYNVMLGSRADFTVTSTNFYNIAIGYDVRLDDPGSGSSSRAIIIGANGSAATDGISIGYDADNFGLRSIGIGTNVDISSGETDLVAIGYDANPSGAYATLIGTRASSTDLYATVVGYESAADSLSTALGARTTVTGKYSSAIGAGATTAQNNTMVLGGLTTQDRVTVAVGTATPNIKASIDLADTDRGFLLNRLTTAQRTALGATLSTTDKGMMVYDTDTNALNIWSGTAWKSIEDRITALENASSGSGTDVTPQKFNYQTSIVDTNGEPVMNQSVNFRISILETSVSGTTVYSETHSITTTGKGLTHFQIGSGTVVSGDFNTIGWSSKTHYLKVEADITGGTSYTDFGTSQLISVPYAIHAKTADKLTGGINSSRSAREFEAKTAEIEKLKKEVAQLKAMILEIQKKVQK</sequence>
<dbReference type="Gene3D" id="2.150.10.10">
    <property type="entry name" value="Serralysin-like metalloprotease, C-terminal"/>
    <property type="match status" value="2"/>
</dbReference>
<organism evidence="3 4">
    <name type="scientific">Asprobacillus argus</name>
    <dbReference type="NCBI Taxonomy" id="3076534"/>
    <lineage>
        <taxon>Bacteria</taxon>
        <taxon>Pseudomonadati</taxon>
        <taxon>Bacteroidota</taxon>
        <taxon>Flavobacteriia</taxon>
        <taxon>Flavobacteriales</taxon>
        <taxon>Flavobacteriaceae</taxon>
        <taxon>Asprobacillus</taxon>
    </lineage>
</organism>
<evidence type="ECO:0000313" key="3">
    <source>
        <dbReference type="EMBL" id="MDT7830761.1"/>
    </source>
</evidence>
<evidence type="ECO:0000313" key="4">
    <source>
        <dbReference type="Proteomes" id="UP001257277"/>
    </source>
</evidence>
<dbReference type="EMBL" id="JAVTTO010000001">
    <property type="protein sequence ID" value="MDT7830761.1"/>
    <property type="molecule type" value="Genomic_DNA"/>
</dbReference>
<gene>
    <name evidence="3" type="ORF">RQM59_00125</name>
</gene>
<dbReference type="InterPro" id="IPR011049">
    <property type="entry name" value="Serralysin-like_metalloprot_C"/>
</dbReference>
<dbReference type="Proteomes" id="UP001257277">
    <property type="component" value="Unassembled WGS sequence"/>
</dbReference>
<comment type="caution">
    <text evidence="3">The sequence shown here is derived from an EMBL/GenBank/DDBJ whole genome shotgun (WGS) entry which is preliminary data.</text>
</comment>
<dbReference type="RefSeq" id="WP_349240025.1">
    <property type="nucleotide sequence ID" value="NZ_JAVTTO010000001.1"/>
</dbReference>
<feature type="chain" id="PRO_5046200657" description="Trimeric autotransporter adhesin YadA-like head domain-containing protein" evidence="2">
    <location>
        <begin position="21"/>
        <end position="697"/>
    </location>
</feature>
<keyword evidence="4" id="KW-1185">Reference proteome</keyword>
<accession>A0ABU3LBV0</accession>